<keyword evidence="3 5" id="KW-0067">ATP-binding</keyword>
<dbReference type="PANTHER" id="PTHR42939:SF1">
    <property type="entry name" value="ABC TRANSPORTER ATP-BINDING PROTEIN ALBC-RELATED"/>
    <property type="match status" value="1"/>
</dbReference>
<evidence type="ECO:0000256" key="1">
    <source>
        <dbReference type="ARBA" id="ARBA00022448"/>
    </source>
</evidence>
<proteinExistence type="predicted"/>
<dbReference type="Pfam" id="PF00005">
    <property type="entry name" value="ABC_tran"/>
    <property type="match status" value="1"/>
</dbReference>
<dbReference type="GO" id="GO:0005524">
    <property type="term" value="F:ATP binding"/>
    <property type="evidence" value="ECO:0007669"/>
    <property type="project" value="UniProtKB-KW"/>
</dbReference>
<dbReference type="PANTHER" id="PTHR42939">
    <property type="entry name" value="ABC TRANSPORTER ATP-BINDING PROTEIN ALBC-RELATED"/>
    <property type="match status" value="1"/>
</dbReference>
<evidence type="ECO:0000259" key="4">
    <source>
        <dbReference type="PROSITE" id="PS50893"/>
    </source>
</evidence>
<dbReference type="InterPro" id="IPR051782">
    <property type="entry name" value="ABC_Transporter_VariousFunc"/>
</dbReference>
<protein>
    <submittedName>
        <fullName evidence="5">ATP-binding cassette domain-containing protein</fullName>
    </submittedName>
</protein>
<dbReference type="Gene3D" id="3.40.50.300">
    <property type="entry name" value="P-loop containing nucleotide triphosphate hydrolases"/>
    <property type="match status" value="1"/>
</dbReference>
<dbReference type="Proteomes" id="UP000886844">
    <property type="component" value="Unassembled WGS sequence"/>
</dbReference>
<evidence type="ECO:0000313" key="6">
    <source>
        <dbReference type="Proteomes" id="UP000886844"/>
    </source>
</evidence>
<dbReference type="PROSITE" id="PS50893">
    <property type="entry name" value="ABC_TRANSPORTER_2"/>
    <property type="match status" value="1"/>
</dbReference>
<sequence>MITIDSLRVREGRRILLDGVTMHLPRNAVHGITGEGRSALLRSVYGLVTPEAGSVSESGHPLPRSEMVFLEADPHFWPGLTARDCIGLVRYNDRSANPEALLRRFPVPLDTEARTLPPRERKHLGIILTLMRDKRILLLDEPFRELEPERIFVMQQLLLHLGTEGRTVLLSSEKITPLEGVCDDLYLLGGGCVLARYEHYELGRAVGIPDSGAEIPKN</sequence>
<reference evidence="5" key="1">
    <citation type="journal article" date="2021" name="PeerJ">
        <title>Extensive microbial diversity within the chicken gut microbiome revealed by metagenomics and culture.</title>
        <authorList>
            <person name="Gilroy R."/>
            <person name="Ravi A."/>
            <person name="Getino M."/>
            <person name="Pursley I."/>
            <person name="Horton D.L."/>
            <person name="Alikhan N.F."/>
            <person name="Baker D."/>
            <person name="Gharbi K."/>
            <person name="Hall N."/>
            <person name="Watson M."/>
            <person name="Adriaenssens E.M."/>
            <person name="Foster-Nyarko E."/>
            <person name="Jarju S."/>
            <person name="Secka A."/>
            <person name="Antonio M."/>
            <person name="Oren A."/>
            <person name="Chaudhuri R.R."/>
            <person name="La Ragione R."/>
            <person name="Hildebrand F."/>
            <person name="Pallen M.J."/>
        </authorList>
    </citation>
    <scope>NUCLEOTIDE SEQUENCE</scope>
    <source>
        <strain evidence="5">5134</strain>
    </source>
</reference>
<dbReference type="InterPro" id="IPR003439">
    <property type="entry name" value="ABC_transporter-like_ATP-bd"/>
</dbReference>
<gene>
    <name evidence="5" type="ORF">H9828_02370</name>
</gene>
<evidence type="ECO:0000313" key="5">
    <source>
        <dbReference type="EMBL" id="HIY68246.1"/>
    </source>
</evidence>
<evidence type="ECO:0000256" key="3">
    <source>
        <dbReference type="ARBA" id="ARBA00022840"/>
    </source>
</evidence>
<organism evidence="5 6">
    <name type="scientific">Candidatus Alistipes intestinigallinarum</name>
    <dbReference type="NCBI Taxonomy" id="2838440"/>
    <lineage>
        <taxon>Bacteria</taxon>
        <taxon>Pseudomonadati</taxon>
        <taxon>Bacteroidota</taxon>
        <taxon>Bacteroidia</taxon>
        <taxon>Bacteroidales</taxon>
        <taxon>Rikenellaceae</taxon>
        <taxon>Alistipes</taxon>
    </lineage>
</organism>
<reference evidence="5" key="2">
    <citation type="submission" date="2021-04" db="EMBL/GenBank/DDBJ databases">
        <authorList>
            <person name="Gilroy R."/>
        </authorList>
    </citation>
    <scope>NUCLEOTIDE SEQUENCE</scope>
    <source>
        <strain evidence="5">5134</strain>
    </source>
</reference>
<dbReference type="EMBL" id="DXDA01000019">
    <property type="protein sequence ID" value="HIY68246.1"/>
    <property type="molecule type" value="Genomic_DNA"/>
</dbReference>
<dbReference type="SUPFAM" id="SSF52540">
    <property type="entry name" value="P-loop containing nucleoside triphosphate hydrolases"/>
    <property type="match status" value="1"/>
</dbReference>
<comment type="caution">
    <text evidence="5">The sequence shown here is derived from an EMBL/GenBank/DDBJ whole genome shotgun (WGS) entry which is preliminary data.</text>
</comment>
<accession>A0A9D1Z275</accession>
<evidence type="ECO:0000256" key="2">
    <source>
        <dbReference type="ARBA" id="ARBA00022741"/>
    </source>
</evidence>
<dbReference type="InterPro" id="IPR027417">
    <property type="entry name" value="P-loop_NTPase"/>
</dbReference>
<name>A0A9D1Z275_9BACT</name>
<dbReference type="GO" id="GO:0016887">
    <property type="term" value="F:ATP hydrolysis activity"/>
    <property type="evidence" value="ECO:0007669"/>
    <property type="project" value="InterPro"/>
</dbReference>
<dbReference type="AlphaFoldDB" id="A0A9D1Z275"/>
<feature type="domain" description="ABC transporter" evidence="4">
    <location>
        <begin position="2"/>
        <end position="215"/>
    </location>
</feature>
<keyword evidence="2" id="KW-0547">Nucleotide-binding</keyword>
<keyword evidence="1" id="KW-0813">Transport</keyword>